<evidence type="ECO:0000313" key="1">
    <source>
        <dbReference type="EMBL" id="MBW49131.1"/>
    </source>
</evidence>
<accession>A0A2M4B814</accession>
<dbReference type="AlphaFoldDB" id="A0A2M4B814"/>
<name>A0A2M4B814_9DIPT</name>
<protein>
    <submittedName>
        <fullName evidence="1">Putative secreted protein</fullName>
    </submittedName>
</protein>
<organism evidence="1">
    <name type="scientific">Anopheles triannulatus</name>
    <dbReference type="NCBI Taxonomy" id="58253"/>
    <lineage>
        <taxon>Eukaryota</taxon>
        <taxon>Metazoa</taxon>
        <taxon>Ecdysozoa</taxon>
        <taxon>Arthropoda</taxon>
        <taxon>Hexapoda</taxon>
        <taxon>Insecta</taxon>
        <taxon>Pterygota</taxon>
        <taxon>Neoptera</taxon>
        <taxon>Endopterygota</taxon>
        <taxon>Diptera</taxon>
        <taxon>Nematocera</taxon>
        <taxon>Culicoidea</taxon>
        <taxon>Culicidae</taxon>
        <taxon>Anophelinae</taxon>
        <taxon>Anopheles</taxon>
    </lineage>
</organism>
<reference evidence="1" key="1">
    <citation type="submission" date="2018-01" db="EMBL/GenBank/DDBJ databases">
        <title>An insight into the sialome of Amazonian anophelines.</title>
        <authorList>
            <person name="Ribeiro J.M."/>
            <person name="Scarpassa V."/>
            <person name="Calvo E."/>
        </authorList>
    </citation>
    <scope>NUCLEOTIDE SEQUENCE</scope>
    <source>
        <tissue evidence="1">Salivary glands</tissue>
    </source>
</reference>
<sequence>MGTPSVLIRLGLLGILTRWRPRSTKTLLLPFLLTRCHGILGGWNPPSKTIRITGVHRSTYQRSASNLVLF</sequence>
<dbReference type="EMBL" id="GGFK01015810">
    <property type="protein sequence ID" value="MBW49131.1"/>
    <property type="molecule type" value="Transcribed_RNA"/>
</dbReference>
<proteinExistence type="predicted"/>